<dbReference type="InterPro" id="IPR003598">
    <property type="entry name" value="Ig_sub2"/>
</dbReference>
<evidence type="ECO:0000256" key="5">
    <source>
        <dbReference type="ARBA" id="ARBA00022737"/>
    </source>
</evidence>
<dbReference type="SMART" id="SM00408">
    <property type="entry name" value="IGc2"/>
    <property type="match status" value="6"/>
</dbReference>
<name>A0A8C3F5I9_CHRPI</name>
<reference evidence="12" key="2">
    <citation type="submission" date="2025-09" db="UniProtKB">
        <authorList>
            <consortium name="Ensembl"/>
        </authorList>
    </citation>
    <scope>IDENTIFICATION</scope>
</reference>
<dbReference type="InterPro" id="IPR003599">
    <property type="entry name" value="Ig_sub"/>
</dbReference>
<dbReference type="SUPFAM" id="SSF49265">
    <property type="entry name" value="Fibronectin type III"/>
    <property type="match status" value="1"/>
</dbReference>
<feature type="domain" description="Ig-like" evidence="10">
    <location>
        <begin position="165"/>
        <end position="246"/>
    </location>
</feature>
<evidence type="ECO:0000259" key="10">
    <source>
        <dbReference type="PROSITE" id="PS50835"/>
    </source>
</evidence>
<dbReference type="InterPro" id="IPR050964">
    <property type="entry name" value="Striated_Muscle_Regulatory"/>
</dbReference>
<dbReference type="PRINTS" id="PR00014">
    <property type="entry name" value="FNTYPEIII"/>
</dbReference>
<dbReference type="InterPro" id="IPR013783">
    <property type="entry name" value="Ig-like_fold"/>
</dbReference>
<dbReference type="GO" id="GO:0005634">
    <property type="term" value="C:nucleus"/>
    <property type="evidence" value="ECO:0007669"/>
    <property type="project" value="UniProtKB-SubCell"/>
</dbReference>
<dbReference type="GO" id="GO:0005737">
    <property type="term" value="C:cytoplasm"/>
    <property type="evidence" value="ECO:0007669"/>
    <property type="project" value="UniProtKB-SubCell"/>
</dbReference>
<dbReference type="OMA" id="PEVTVRW"/>
<evidence type="ECO:0000256" key="3">
    <source>
        <dbReference type="ARBA" id="ARBA00006692"/>
    </source>
</evidence>
<dbReference type="InterPro" id="IPR007110">
    <property type="entry name" value="Ig-like_dom"/>
</dbReference>
<dbReference type="SMART" id="SM00060">
    <property type="entry name" value="FN3"/>
    <property type="match status" value="2"/>
</dbReference>
<dbReference type="PROSITE" id="PS50835">
    <property type="entry name" value="IG_LIKE"/>
    <property type="match status" value="5"/>
</dbReference>
<dbReference type="FunFam" id="2.60.40.10:FF:001434">
    <property type="entry name" value="titin isoform X1"/>
    <property type="match status" value="1"/>
</dbReference>
<evidence type="ECO:0008006" key="14">
    <source>
        <dbReference type="Google" id="ProtNLM"/>
    </source>
</evidence>
<feature type="domain" description="Ig-like" evidence="10">
    <location>
        <begin position="756"/>
        <end position="847"/>
    </location>
</feature>
<keyword evidence="4" id="KW-0963">Cytoplasm</keyword>
<comment type="similarity">
    <text evidence="3">Belongs to the protein kinase superfamily. CAMK Ser/Thr protein kinase family.</text>
</comment>
<keyword evidence="8" id="KW-0393">Immunoglobulin domain</keyword>
<keyword evidence="5" id="KW-0677">Repeat</keyword>
<dbReference type="FunFam" id="2.60.40.10:FF:000050">
    <property type="entry name" value="Titin isoform B"/>
    <property type="match status" value="2"/>
</dbReference>
<dbReference type="PANTHER" id="PTHR13817">
    <property type="entry name" value="TITIN"/>
    <property type="match status" value="1"/>
</dbReference>
<dbReference type="PROSITE" id="PS50853">
    <property type="entry name" value="FN3"/>
    <property type="match status" value="2"/>
</dbReference>
<keyword evidence="9" id="KW-0472">Membrane</keyword>
<evidence type="ECO:0000256" key="7">
    <source>
        <dbReference type="ARBA" id="ARBA00023242"/>
    </source>
</evidence>
<dbReference type="CDD" id="cd05748">
    <property type="entry name" value="Ig_Titin_like"/>
    <property type="match status" value="1"/>
</dbReference>
<dbReference type="Pfam" id="PF00041">
    <property type="entry name" value="fn3"/>
    <property type="match status" value="2"/>
</dbReference>
<evidence type="ECO:0000259" key="11">
    <source>
        <dbReference type="PROSITE" id="PS50853"/>
    </source>
</evidence>
<dbReference type="InterPro" id="IPR036179">
    <property type="entry name" value="Ig-like_dom_sf"/>
</dbReference>
<dbReference type="SMART" id="SM00409">
    <property type="entry name" value="IG"/>
    <property type="match status" value="6"/>
</dbReference>
<dbReference type="Ensembl" id="ENSCPBT00000003793.1">
    <property type="protein sequence ID" value="ENSCPBP00000003114.1"/>
    <property type="gene ID" value="ENSCPBG00000002467.1"/>
</dbReference>
<dbReference type="FunFam" id="2.60.40.10:FF:000811">
    <property type="entry name" value="Titin a"/>
    <property type="match status" value="1"/>
</dbReference>
<dbReference type="InterPro" id="IPR036116">
    <property type="entry name" value="FN3_sf"/>
</dbReference>
<dbReference type="Proteomes" id="UP000694380">
    <property type="component" value="Unplaced"/>
</dbReference>
<protein>
    <recommendedName>
        <fullName evidence="14">Titin</fullName>
    </recommendedName>
</protein>
<evidence type="ECO:0000313" key="13">
    <source>
        <dbReference type="Proteomes" id="UP000694380"/>
    </source>
</evidence>
<feature type="domain" description="Ig-like" evidence="10">
    <location>
        <begin position="257"/>
        <end position="344"/>
    </location>
</feature>
<feature type="domain" description="Ig-like" evidence="10">
    <location>
        <begin position="4"/>
        <end position="98"/>
    </location>
</feature>
<dbReference type="SUPFAM" id="SSF48726">
    <property type="entry name" value="Immunoglobulin"/>
    <property type="match status" value="6"/>
</dbReference>
<evidence type="ECO:0000256" key="1">
    <source>
        <dbReference type="ARBA" id="ARBA00004123"/>
    </source>
</evidence>
<keyword evidence="9" id="KW-0812">Transmembrane</keyword>
<dbReference type="FunFam" id="2.60.40.10:FF:000127">
    <property type="entry name" value="titin isoform X1"/>
    <property type="match status" value="1"/>
</dbReference>
<accession>A0A8C3F5I9</accession>
<feature type="domain" description="Fibronectin type-III" evidence="11">
    <location>
        <begin position="549"/>
        <end position="644"/>
    </location>
</feature>
<dbReference type="CDD" id="cd00063">
    <property type="entry name" value="FN3"/>
    <property type="match status" value="2"/>
</dbReference>
<evidence type="ECO:0000256" key="6">
    <source>
        <dbReference type="ARBA" id="ARBA00023157"/>
    </source>
</evidence>
<dbReference type="AlphaFoldDB" id="A0A8C3F5I9"/>
<evidence type="ECO:0000313" key="12">
    <source>
        <dbReference type="Ensembl" id="ENSCPBP00000003114.1"/>
    </source>
</evidence>
<evidence type="ECO:0000256" key="8">
    <source>
        <dbReference type="ARBA" id="ARBA00023319"/>
    </source>
</evidence>
<evidence type="ECO:0000256" key="9">
    <source>
        <dbReference type="SAM" id="Phobius"/>
    </source>
</evidence>
<dbReference type="GeneTree" id="ENSGT01110000267173"/>
<keyword evidence="13" id="KW-1185">Reference proteome</keyword>
<dbReference type="Gene3D" id="2.60.40.10">
    <property type="entry name" value="Immunoglobulins"/>
    <property type="match status" value="8"/>
</dbReference>
<keyword evidence="9" id="KW-1133">Transmembrane helix</keyword>
<dbReference type="InterPro" id="IPR013098">
    <property type="entry name" value="Ig_I-set"/>
</dbReference>
<evidence type="ECO:0000256" key="4">
    <source>
        <dbReference type="ARBA" id="ARBA00022490"/>
    </source>
</evidence>
<dbReference type="FunFam" id="2.60.40.10:FF:000214">
    <property type="entry name" value="titin isoform X1"/>
    <property type="match status" value="2"/>
</dbReference>
<proteinExistence type="inferred from homology"/>
<dbReference type="FunFam" id="2.60.40.10:FF:000002">
    <property type="entry name" value="Titin a"/>
    <property type="match status" value="1"/>
</dbReference>
<reference evidence="12" key="1">
    <citation type="submission" date="2025-08" db="UniProtKB">
        <authorList>
            <consortium name="Ensembl"/>
        </authorList>
    </citation>
    <scope>IDENTIFICATION</scope>
</reference>
<feature type="domain" description="Ig-like" evidence="10">
    <location>
        <begin position="347"/>
        <end position="430"/>
    </location>
</feature>
<dbReference type="InterPro" id="IPR003961">
    <property type="entry name" value="FN3_dom"/>
</dbReference>
<keyword evidence="7" id="KW-0539">Nucleus</keyword>
<organism evidence="12 13">
    <name type="scientific">Chrysemys picta bellii</name>
    <name type="common">Western painted turtle</name>
    <name type="synonym">Emys bellii</name>
    <dbReference type="NCBI Taxonomy" id="8478"/>
    <lineage>
        <taxon>Eukaryota</taxon>
        <taxon>Metazoa</taxon>
        <taxon>Chordata</taxon>
        <taxon>Craniata</taxon>
        <taxon>Vertebrata</taxon>
        <taxon>Euteleostomi</taxon>
        <taxon>Archelosauria</taxon>
        <taxon>Testudinata</taxon>
        <taxon>Testudines</taxon>
        <taxon>Cryptodira</taxon>
        <taxon>Durocryptodira</taxon>
        <taxon>Testudinoidea</taxon>
        <taxon>Emydidae</taxon>
        <taxon>Chrysemys</taxon>
    </lineage>
</organism>
<keyword evidence="6" id="KW-1015">Disulfide bond</keyword>
<evidence type="ECO:0000256" key="2">
    <source>
        <dbReference type="ARBA" id="ARBA00004496"/>
    </source>
</evidence>
<feature type="domain" description="Fibronectin type-III" evidence="11">
    <location>
        <begin position="650"/>
        <end position="745"/>
    </location>
</feature>
<dbReference type="PANTHER" id="PTHR13817:SF151">
    <property type="entry name" value="TITIN"/>
    <property type="match status" value="1"/>
</dbReference>
<sequence>LLEPPVEFTKPLEDQTVEEEATAVLECEVSRENAEVKWFKNGHEIHKTKKHDIIAEGRVRKLIIHGCTLDDARTYTCDAKDFKTSCFLNVERKSCNLTSLLLALLIIILLSSVMIYSCITMIILNFYIYIFFFLIALRVDFTKPLTDLEVKEKEIARFECEISRPNVKEEAVFTKNLPNIEVNETDTVKFICEVSKPGAEVTWFKGDKELPEGGRYEQIVDGRKRILVIHNARLDDADEYSCRKNNICSTFIFTELEDLRIVVPLEDIETMEKKSVTFWCKVNRLNVTLQWTKNGEEVTFDRRILYKVDKYKHSLIIKDCGFIDEGEYTVTAGQDKSVAELLITEAPADFIEHLRDQTVTEFDDAVFTCQLSKEKASVKWYKNGREIREGKKYMMSEGKVHRLQVCEIRPRDQGEYRFIAKDKEARAKLELAVLKILNIHLPHWSFLAAPRIKTADQNLVVDVGKPLTMVVPYDAYPKAEAEWLKEDESLPTHTVDTTVDSTTFKILEAKKSDKGRYKIILQNKHGKAEAHINVDLYGTCRKKMPSFAMVGNLEVTETYDGEVSLAWEEPESDGGSKIIGYVVERRDIKRKTWILATDRADSCEYTVTGLQRGGVEYLFRVSAKNRVGTGEPVETDTPVEAKSKFDVPGPPLNVEVIDVNRFGASLTWEPPEYDGGSPITGYIVELRDKGSIRWEPAMTTAAHELAATMTDVVENKEYYFRVRAQNQIGVGKPSAATRAVKIMDPIGEYESLNKAPEIFLDVKLLAGLTVKAGTKIELPATIKGRPEPRITWTKADKILKPDDRITIETKPNHSRVTITDSKRSDSGTYIIEAVNSSGRATAVVEVNVLGILYLLYLF</sequence>
<feature type="transmembrane region" description="Helical" evidence="9">
    <location>
        <begin position="97"/>
        <end position="116"/>
    </location>
</feature>
<dbReference type="Pfam" id="PF07679">
    <property type="entry name" value="I-set"/>
    <property type="match status" value="6"/>
</dbReference>
<comment type="subcellular location">
    <subcellularLocation>
        <location evidence="2">Cytoplasm</location>
    </subcellularLocation>
    <subcellularLocation>
        <location evidence="1">Nucleus</location>
    </subcellularLocation>
</comment>